<gene>
    <name evidence="2" type="ORF">MNKW57_22090</name>
</gene>
<evidence type="ECO:0008006" key="4">
    <source>
        <dbReference type="Google" id="ProtNLM"/>
    </source>
</evidence>
<feature type="transmembrane region" description="Helical" evidence="1">
    <location>
        <begin position="42"/>
        <end position="68"/>
    </location>
</feature>
<dbReference type="Proteomes" id="UP001224392">
    <property type="component" value="Unassembled WGS sequence"/>
</dbReference>
<keyword evidence="3" id="KW-1185">Reference proteome</keyword>
<dbReference type="EMBL" id="BSYJ01000004">
    <property type="protein sequence ID" value="GMG87888.1"/>
    <property type="molecule type" value="Genomic_DNA"/>
</dbReference>
<feature type="transmembrane region" description="Helical" evidence="1">
    <location>
        <begin position="94"/>
        <end position="112"/>
    </location>
</feature>
<sequence length="159" mass="17228">MSLAGLVLFIPANLLPLLTFSLAGYSGENALYTGVLALYREGFIWLALLVFLCSMLAPLLKLLALLFISAGSSWPPLRDYVAAALRKLEHFQQWAMLDVYMLGVLVALVKLGDLGDLGIANGIYCYAALMLCSTLAAANFDAEAIWLRLDAMSPQELPA</sequence>
<keyword evidence="1" id="KW-1133">Transmembrane helix</keyword>
<protein>
    <recommendedName>
        <fullName evidence="4">Paraquat-inducible protein A</fullName>
    </recommendedName>
</protein>
<name>A0ABQ6M0L6_9GAMM</name>
<dbReference type="InterPro" id="IPR007498">
    <property type="entry name" value="PqiA-like"/>
</dbReference>
<evidence type="ECO:0000313" key="3">
    <source>
        <dbReference type="Proteomes" id="UP001224392"/>
    </source>
</evidence>
<reference evidence="2 3" key="1">
    <citation type="submission" date="2023-04" db="EMBL/GenBank/DDBJ databases">
        <title>Marinobulbifer ophiurae gen. nov., sp. Nov., isolate from tissue of brittle star Ophioplocus japonicus.</title>
        <authorList>
            <person name="Kawano K."/>
            <person name="Sawayama S."/>
            <person name="Nakagawa S."/>
        </authorList>
    </citation>
    <scope>NUCLEOTIDE SEQUENCE [LARGE SCALE GENOMIC DNA]</scope>
    <source>
        <strain evidence="2 3">NKW57</strain>
    </source>
</reference>
<accession>A0ABQ6M0L6</accession>
<evidence type="ECO:0000256" key="1">
    <source>
        <dbReference type="SAM" id="Phobius"/>
    </source>
</evidence>
<evidence type="ECO:0000313" key="2">
    <source>
        <dbReference type="EMBL" id="GMG87888.1"/>
    </source>
</evidence>
<keyword evidence="1" id="KW-0812">Transmembrane</keyword>
<organism evidence="2 3">
    <name type="scientific">Biformimicrobium ophioploci</name>
    <dbReference type="NCBI Taxonomy" id="3036711"/>
    <lineage>
        <taxon>Bacteria</taxon>
        <taxon>Pseudomonadati</taxon>
        <taxon>Pseudomonadota</taxon>
        <taxon>Gammaproteobacteria</taxon>
        <taxon>Cellvibrionales</taxon>
        <taxon>Microbulbiferaceae</taxon>
        <taxon>Biformimicrobium</taxon>
    </lineage>
</organism>
<feature type="transmembrane region" description="Helical" evidence="1">
    <location>
        <begin position="118"/>
        <end position="138"/>
    </location>
</feature>
<keyword evidence="1" id="KW-0472">Membrane</keyword>
<dbReference type="Pfam" id="PF04403">
    <property type="entry name" value="PqiA"/>
    <property type="match status" value="1"/>
</dbReference>
<comment type="caution">
    <text evidence="2">The sequence shown here is derived from an EMBL/GenBank/DDBJ whole genome shotgun (WGS) entry which is preliminary data.</text>
</comment>
<proteinExistence type="predicted"/>